<organism evidence="5 6">
    <name type="scientific">Ananas comosus</name>
    <name type="common">Pineapple</name>
    <name type="synonym">Ananas ananas</name>
    <dbReference type="NCBI Taxonomy" id="4615"/>
    <lineage>
        <taxon>Eukaryota</taxon>
        <taxon>Viridiplantae</taxon>
        <taxon>Streptophyta</taxon>
        <taxon>Embryophyta</taxon>
        <taxon>Tracheophyta</taxon>
        <taxon>Spermatophyta</taxon>
        <taxon>Magnoliopsida</taxon>
        <taxon>Liliopsida</taxon>
        <taxon>Poales</taxon>
        <taxon>Bromeliaceae</taxon>
        <taxon>Bromelioideae</taxon>
        <taxon>Ananas</taxon>
    </lineage>
</organism>
<dbReference type="InterPro" id="IPR028160">
    <property type="entry name" value="Slx9-like"/>
</dbReference>
<dbReference type="AlphaFoldDB" id="A0A6P5EWQ4"/>
<feature type="region of interest" description="Disordered" evidence="4">
    <location>
        <begin position="119"/>
        <end position="164"/>
    </location>
</feature>
<dbReference type="GO" id="GO:0005730">
    <property type="term" value="C:nucleolus"/>
    <property type="evidence" value="ECO:0007669"/>
    <property type="project" value="UniProtKB-SubCell"/>
</dbReference>
<keyword evidence="3" id="KW-0539">Nucleus</keyword>
<feature type="compositionally biased region" description="Basic and acidic residues" evidence="4">
    <location>
        <begin position="8"/>
        <end position="17"/>
    </location>
</feature>
<proteinExistence type="inferred from homology"/>
<reference evidence="5" key="1">
    <citation type="journal article" date="2015" name="Nat. Genet.">
        <title>The pineapple genome and the evolution of CAM photosynthesis.</title>
        <authorList>
            <person name="Ming R."/>
            <person name="VanBuren R."/>
            <person name="Wai C.M."/>
            <person name="Tang H."/>
            <person name="Schatz M.C."/>
            <person name="Bowers J.E."/>
            <person name="Lyons E."/>
            <person name="Wang M.L."/>
            <person name="Chen J."/>
            <person name="Biggers E."/>
            <person name="Zhang J."/>
            <person name="Huang L."/>
            <person name="Zhang L."/>
            <person name="Miao W."/>
            <person name="Zhang J."/>
            <person name="Ye Z."/>
            <person name="Miao C."/>
            <person name="Lin Z."/>
            <person name="Wang H."/>
            <person name="Zhou H."/>
            <person name="Yim W.C."/>
            <person name="Priest H.D."/>
            <person name="Zheng C."/>
            <person name="Woodhouse M."/>
            <person name="Edger P.P."/>
            <person name="Guyot R."/>
            <person name="Guo H.B."/>
            <person name="Guo H."/>
            <person name="Zheng G."/>
            <person name="Singh R."/>
            <person name="Sharma A."/>
            <person name="Min X."/>
            <person name="Zheng Y."/>
            <person name="Lee H."/>
            <person name="Gurtowski J."/>
            <person name="Sedlazeck F.J."/>
            <person name="Harkess A."/>
            <person name="McKain M.R."/>
            <person name="Liao Z."/>
            <person name="Fang J."/>
            <person name="Liu J."/>
            <person name="Zhang X."/>
            <person name="Zhang Q."/>
            <person name="Hu W."/>
            <person name="Qin Y."/>
            <person name="Wang K."/>
            <person name="Chen L.Y."/>
            <person name="Shirley N."/>
            <person name="Lin Y.R."/>
            <person name="Liu L.Y."/>
            <person name="Hernandez A.G."/>
            <person name="Wright C.L."/>
            <person name="Bulone V."/>
            <person name="Tuskan G.A."/>
            <person name="Heath K."/>
            <person name="Zee F."/>
            <person name="Moore P.H."/>
            <person name="Sunkar R."/>
            <person name="Leebens-Mack J.H."/>
            <person name="Mockler T."/>
            <person name="Bennetzen J.L."/>
            <person name="Freeling M."/>
            <person name="Sankoff D."/>
            <person name="Paterson A.H."/>
            <person name="Zhu X."/>
            <person name="Yang X."/>
            <person name="Smith J.A."/>
            <person name="Cushman J.C."/>
            <person name="Paull R.E."/>
            <person name="Yu Q."/>
        </authorList>
    </citation>
    <scope>NUCLEOTIDE SEQUENCE [LARGE SCALE GENOMIC DNA]</scope>
    <source>
        <strain evidence="5">cv. F153</strain>
    </source>
</reference>
<accession>A0A6P5EWQ4</accession>
<feature type="region of interest" description="Disordered" evidence="4">
    <location>
        <begin position="1"/>
        <end position="20"/>
    </location>
</feature>
<evidence type="ECO:0000256" key="1">
    <source>
        <dbReference type="ARBA" id="ARBA00004604"/>
    </source>
</evidence>
<evidence type="ECO:0000313" key="6">
    <source>
        <dbReference type="RefSeq" id="XP_020085658.1"/>
    </source>
</evidence>
<dbReference type="Gramene" id="Aco014997.1.mrna1">
    <property type="protein sequence ID" value="Aco014997.1.mrna1"/>
    <property type="gene ID" value="Aco014997.1.path1"/>
</dbReference>
<sequence length="164" mass="18514">MGLTGLRRGVERKEARSSKHKLEKKLNFYAKVNDAVATLSAKKAISKKRRLRSRQRKLKSYDLSALKELLPDLDAPSQCSTAANLKLNCKSRQKIVQREGAQLRAVLNDPTFAIDPFSAIHQHLVRTQPPPPPGDQEKRSAKSKNKKKKNRRKKTSSSTQSMDL</sequence>
<dbReference type="GeneID" id="109708362"/>
<gene>
    <name evidence="6" type="primary">LOC109708362</name>
</gene>
<feature type="compositionally biased region" description="Basic residues" evidence="4">
    <location>
        <begin position="141"/>
        <end position="155"/>
    </location>
</feature>
<reference evidence="6" key="2">
    <citation type="submission" date="2025-08" db="UniProtKB">
        <authorList>
            <consortium name="RefSeq"/>
        </authorList>
    </citation>
    <scope>IDENTIFICATION</scope>
    <source>
        <tissue evidence="6">Leaf</tissue>
    </source>
</reference>
<comment type="similarity">
    <text evidence="2">Belongs to the SLX9 family.</text>
</comment>
<evidence type="ECO:0000256" key="4">
    <source>
        <dbReference type="SAM" id="MobiDB-lite"/>
    </source>
</evidence>
<name>A0A6P5EWQ4_ANACO</name>
<dbReference type="GO" id="GO:0030686">
    <property type="term" value="C:90S preribosome"/>
    <property type="evidence" value="ECO:0007669"/>
    <property type="project" value="InterPro"/>
</dbReference>
<evidence type="ECO:0000256" key="2">
    <source>
        <dbReference type="ARBA" id="ARBA00011022"/>
    </source>
</evidence>
<dbReference type="Proteomes" id="UP000515123">
    <property type="component" value="Linkage group 4"/>
</dbReference>
<dbReference type="GO" id="GO:0000462">
    <property type="term" value="P:maturation of SSU-rRNA from tricistronic rRNA transcript (SSU-rRNA, 5.8S rRNA, LSU-rRNA)"/>
    <property type="evidence" value="ECO:0007669"/>
    <property type="project" value="InterPro"/>
</dbReference>
<dbReference type="PANTHER" id="PTHR31109:SF2">
    <property type="entry name" value="RIBOSOME BIOGENESIS PROTEIN SLX9 HOMOLOG"/>
    <property type="match status" value="1"/>
</dbReference>
<comment type="subcellular location">
    <subcellularLocation>
        <location evidence="1">Nucleus</location>
        <location evidence="1">Nucleolus</location>
    </subcellularLocation>
</comment>
<dbReference type="OrthoDB" id="18703at2759"/>
<evidence type="ECO:0000313" key="5">
    <source>
        <dbReference type="Proteomes" id="UP000515123"/>
    </source>
</evidence>
<dbReference type="Pfam" id="PF15341">
    <property type="entry name" value="SLX9"/>
    <property type="match status" value="1"/>
</dbReference>
<dbReference type="GO" id="GO:0030688">
    <property type="term" value="C:preribosome, small subunit precursor"/>
    <property type="evidence" value="ECO:0007669"/>
    <property type="project" value="InterPro"/>
</dbReference>
<dbReference type="RefSeq" id="XP_020085658.1">
    <property type="nucleotide sequence ID" value="XM_020230069.1"/>
</dbReference>
<keyword evidence="5" id="KW-1185">Reference proteome</keyword>
<evidence type="ECO:0000256" key="3">
    <source>
        <dbReference type="ARBA" id="ARBA00023242"/>
    </source>
</evidence>
<protein>
    <submittedName>
        <fullName evidence="6">Uncharacterized protein LOC109708362</fullName>
    </submittedName>
</protein>
<dbReference type="PANTHER" id="PTHR31109">
    <property type="entry name" value="PROTEIN FAM207A"/>
    <property type="match status" value="1"/>
</dbReference>